<dbReference type="InterPro" id="IPR036236">
    <property type="entry name" value="Znf_C2H2_sf"/>
</dbReference>
<dbReference type="EMBL" id="JANJYI010000003">
    <property type="protein sequence ID" value="KAK2656859.1"/>
    <property type="molecule type" value="Genomic_DNA"/>
</dbReference>
<keyword evidence="1" id="KW-0479">Metal-binding</keyword>
<evidence type="ECO:0000256" key="1">
    <source>
        <dbReference type="PROSITE-ProRule" id="PRU00042"/>
    </source>
</evidence>
<keyword evidence="1" id="KW-0863">Zinc-finger</keyword>
<feature type="region of interest" description="Disordered" evidence="2">
    <location>
        <begin position="1"/>
        <end position="110"/>
    </location>
</feature>
<feature type="compositionally biased region" description="Basic and acidic residues" evidence="2">
    <location>
        <begin position="211"/>
        <end position="220"/>
    </location>
</feature>
<name>A0AAE0CMU1_9ROSI</name>
<comment type="caution">
    <text evidence="4">The sequence shown here is derived from an EMBL/GenBank/DDBJ whole genome shotgun (WGS) entry which is preliminary data.</text>
</comment>
<keyword evidence="5" id="KW-1185">Reference proteome</keyword>
<evidence type="ECO:0000256" key="2">
    <source>
        <dbReference type="SAM" id="MobiDB-lite"/>
    </source>
</evidence>
<protein>
    <recommendedName>
        <fullName evidence="3">C2H2-type domain-containing protein</fullName>
    </recommendedName>
</protein>
<feature type="domain" description="C2H2-type" evidence="3">
    <location>
        <begin position="113"/>
        <end position="135"/>
    </location>
</feature>
<reference evidence="4" key="1">
    <citation type="journal article" date="2023" name="Plant J.">
        <title>Genome sequences and population genomics provide insights into the demographic history, inbreeding, and mutation load of two 'living fossil' tree species of Dipteronia.</title>
        <authorList>
            <person name="Feng Y."/>
            <person name="Comes H.P."/>
            <person name="Chen J."/>
            <person name="Zhu S."/>
            <person name="Lu R."/>
            <person name="Zhang X."/>
            <person name="Li P."/>
            <person name="Qiu J."/>
            <person name="Olsen K.M."/>
            <person name="Qiu Y."/>
        </authorList>
    </citation>
    <scope>NUCLEOTIDE SEQUENCE</scope>
    <source>
        <strain evidence="4">KIB01</strain>
    </source>
</reference>
<sequence length="245" mass="26257">MKKNISEKLQMDSSSSSPENVEMNPPISNPTPTPTVDGSEDFPMDDHAGDVASSGSAILVANCGGVPSGGDRSIDKKRERNEEDPGYSNSTGGGDPKKPRKKGKLMDPHKVPPKCHVCDKVFQSWKALFGHLRSHKIGVEREHGSGPHLRGAVALLVKPPLDIIEELLVPTLLHISKAVLLSTAAASSSPARDDGLESLDIDLNQPGQGPDPEKKWRFDLNKPPPPKEEEDDDQNKDSGSTAAAN</sequence>
<keyword evidence="1" id="KW-0862">Zinc</keyword>
<evidence type="ECO:0000259" key="3">
    <source>
        <dbReference type="PROSITE" id="PS50157"/>
    </source>
</evidence>
<dbReference type="SMART" id="SM00355">
    <property type="entry name" value="ZnF_C2H2"/>
    <property type="match status" value="1"/>
</dbReference>
<dbReference type="PROSITE" id="PS00028">
    <property type="entry name" value="ZINC_FINGER_C2H2_1"/>
    <property type="match status" value="1"/>
</dbReference>
<feature type="compositionally biased region" description="Basic and acidic residues" evidence="2">
    <location>
        <begin position="1"/>
        <end position="10"/>
    </location>
</feature>
<dbReference type="SUPFAM" id="SSF57667">
    <property type="entry name" value="beta-beta-alpha zinc fingers"/>
    <property type="match status" value="1"/>
</dbReference>
<dbReference type="AlphaFoldDB" id="A0AAE0CMU1"/>
<dbReference type="PANTHER" id="PTHR47591">
    <property type="entry name" value="ZINC FINGER PROTEIN ZAT2-RELATED"/>
    <property type="match status" value="1"/>
</dbReference>
<organism evidence="4 5">
    <name type="scientific">Dipteronia dyeriana</name>
    <dbReference type="NCBI Taxonomy" id="168575"/>
    <lineage>
        <taxon>Eukaryota</taxon>
        <taxon>Viridiplantae</taxon>
        <taxon>Streptophyta</taxon>
        <taxon>Embryophyta</taxon>
        <taxon>Tracheophyta</taxon>
        <taxon>Spermatophyta</taxon>
        <taxon>Magnoliopsida</taxon>
        <taxon>eudicotyledons</taxon>
        <taxon>Gunneridae</taxon>
        <taxon>Pentapetalae</taxon>
        <taxon>rosids</taxon>
        <taxon>malvids</taxon>
        <taxon>Sapindales</taxon>
        <taxon>Sapindaceae</taxon>
        <taxon>Hippocastanoideae</taxon>
        <taxon>Acereae</taxon>
        <taxon>Dipteronia</taxon>
    </lineage>
</organism>
<evidence type="ECO:0000313" key="4">
    <source>
        <dbReference type="EMBL" id="KAK2656859.1"/>
    </source>
</evidence>
<dbReference type="GO" id="GO:0008270">
    <property type="term" value="F:zinc ion binding"/>
    <property type="evidence" value="ECO:0007669"/>
    <property type="project" value="UniProtKB-KW"/>
</dbReference>
<dbReference type="Pfam" id="PF13912">
    <property type="entry name" value="zf-C2H2_6"/>
    <property type="match status" value="1"/>
</dbReference>
<accession>A0AAE0CMU1</accession>
<evidence type="ECO:0000313" key="5">
    <source>
        <dbReference type="Proteomes" id="UP001280121"/>
    </source>
</evidence>
<dbReference type="InterPro" id="IPR013087">
    <property type="entry name" value="Znf_C2H2_type"/>
</dbReference>
<dbReference type="PROSITE" id="PS50157">
    <property type="entry name" value="ZINC_FINGER_C2H2_2"/>
    <property type="match status" value="1"/>
</dbReference>
<proteinExistence type="predicted"/>
<dbReference type="PANTHER" id="PTHR47591:SF13">
    <property type="entry name" value="OS02G0293900 PROTEIN"/>
    <property type="match status" value="1"/>
</dbReference>
<feature type="region of interest" description="Disordered" evidence="2">
    <location>
        <begin position="184"/>
        <end position="245"/>
    </location>
</feature>
<feature type="compositionally biased region" description="Basic and acidic residues" evidence="2">
    <location>
        <begin position="72"/>
        <end position="83"/>
    </location>
</feature>
<gene>
    <name evidence="4" type="ORF">Ddye_009911</name>
</gene>
<dbReference type="Proteomes" id="UP001280121">
    <property type="component" value="Unassembled WGS sequence"/>
</dbReference>